<dbReference type="InterPro" id="IPR027417">
    <property type="entry name" value="P-loop_NTPase"/>
</dbReference>
<keyword evidence="6" id="KW-0479">Metal-binding</keyword>
<dbReference type="InterPro" id="IPR003442">
    <property type="entry name" value="T6A_TsaE"/>
</dbReference>
<evidence type="ECO:0000256" key="3">
    <source>
        <dbReference type="ARBA" id="ARBA00019010"/>
    </source>
</evidence>
<dbReference type="RefSeq" id="WP_249298867.1">
    <property type="nucleotide sequence ID" value="NZ_JACRSP010000001.1"/>
</dbReference>
<dbReference type="PANTHER" id="PTHR33540">
    <property type="entry name" value="TRNA THREONYLCARBAMOYLADENOSINE BIOSYNTHESIS PROTEIN TSAE"/>
    <property type="match status" value="1"/>
</dbReference>
<dbReference type="NCBIfam" id="TIGR00150">
    <property type="entry name" value="T6A_YjeE"/>
    <property type="match status" value="1"/>
</dbReference>
<dbReference type="GO" id="GO:0005737">
    <property type="term" value="C:cytoplasm"/>
    <property type="evidence" value="ECO:0007669"/>
    <property type="project" value="UniProtKB-SubCell"/>
</dbReference>
<evidence type="ECO:0000256" key="5">
    <source>
        <dbReference type="ARBA" id="ARBA00022694"/>
    </source>
</evidence>
<evidence type="ECO:0000256" key="2">
    <source>
        <dbReference type="ARBA" id="ARBA00007599"/>
    </source>
</evidence>
<keyword evidence="9" id="KW-0460">Magnesium</keyword>
<evidence type="ECO:0000313" key="12">
    <source>
        <dbReference type="Proteomes" id="UP000620366"/>
    </source>
</evidence>
<dbReference type="Proteomes" id="UP000620366">
    <property type="component" value="Unassembled WGS sequence"/>
</dbReference>
<keyword evidence="4" id="KW-0963">Cytoplasm</keyword>
<gene>
    <name evidence="11" type="primary">tsaE</name>
    <name evidence="11" type="ORF">H8695_00770</name>
</gene>
<dbReference type="SUPFAM" id="SSF52540">
    <property type="entry name" value="P-loop containing nucleoside triphosphate hydrolases"/>
    <property type="match status" value="1"/>
</dbReference>
<keyword evidence="8" id="KW-0067">ATP-binding</keyword>
<evidence type="ECO:0000256" key="4">
    <source>
        <dbReference type="ARBA" id="ARBA00022490"/>
    </source>
</evidence>
<dbReference type="GO" id="GO:0005524">
    <property type="term" value="F:ATP binding"/>
    <property type="evidence" value="ECO:0007669"/>
    <property type="project" value="UniProtKB-KW"/>
</dbReference>
<evidence type="ECO:0000256" key="7">
    <source>
        <dbReference type="ARBA" id="ARBA00022741"/>
    </source>
</evidence>
<keyword evidence="5" id="KW-0819">tRNA processing</keyword>
<evidence type="ECO:0000313" key="11">
    <source>
        <dbReference type="EMBL" id="MBC8535231.1"/>
    </source>
</evidence>
<dbReference type="AlphaFoldDB" id="A0A926DBL0"/>
<reference evidence="11" key="1">
    <citation type="submission" date="2020-08" db="EMBL/GenBank/DDBJ databases">
        <title>Genome public.</title>
        <authorList>
            <person name="Liu C."/>
            <person name="Sun Q."/>
        </authorList>
    </citation>
    <scope>NUCLEOTIDE SEQUENCE</scope>
    <source>
        <strain evidence="11">BX7</strain>
    </source>
</reference>
<keyword evidence="12" id="KW-1185">Reference proteome</keyword>
<evidence type="ECO:0000256" key="9">
    <source>
        <dbReference type="ARBA" id="ARBA00022842"/>
    </source>
</evidence>
<dbReference type="GO" id="GO:0002949">
    <property type="term" value="P:tRNA threonylcarbamoyladenosine modification"/>
    <property type="evidence" value="ECO:0007669"/>
    <property type="project" value="InterPro"/>
</dbReference>
<comment type="subcellular location">
    <subcellularLocation>
        <location evidence="1">Cytoplasm</location>
    </subcellularLocation>
</comment>
<evidence type="ECO:0000256" key="8">
    <source>
        <dbReference type="ARBA" id="ARBA00022840"/>
    </source>
</evidence>
<comment type="caution">
    <text evidence="11">The sequence shown here is derived from an EMBL/GenBank/DDBJ whole genome shotgun (WGS) entry which is preliminary data.</text>
</comment>
<evidence type="ECO:0000256" key="1">
    <source>
        <dbReference type="ARBA" id="ARBA00004496"/>
    </source>
</evidence>
<proteinExistence type="inferred from homology"/>
<dbReference type="Gene3D" id="3.40.50.300">
    <property type="entry name" value="P-loop containing nucleotide triphosphate hydrolases"/>
    <property type="match status" value="1"/>
</dbReference>
<protein>
    <recommendedName>
        <fullName evidence="3">tRNA threonylcarbamoyladenosine biosynthesis protein TsaE</fullName>
    </recommendedName>
    <alternativeName>
        <fullName evidence="10">t(6)A37 threonylcarbamoyladenosine biosynthesis protein TsaE</fullName>
    </alternativeName>
</protein>
<evidence type="ECO:0000256" key="10">
    <source>
        <dbReference type="ARBA" id="ARBA00032441"/>
    </source>
</evidence>
<keyword evidence="7" id="KW-0547">Nucleotide-binding</keyword>
<dbReference type="Pfam" id="PF02367">
    <property type="entry name" value="TsaE"/>
    <property type="match status" value="1"/>
</dbReference>
<evidence type="ECO:0000256" key="6">
    <source>
        <dbReference type="ARBA" id="ARBA00022723"/>
    </source>
</evidence>
<sequence length="143" mass="15875">MRVYQTESREQTVAAGRDFARVLRRGDIVAFSGDLGAGKTAFCEGIASLLCPGAEVSSPTFVIVQEYEGNIPIFHFDLYRIGSFDELYNIGFFDYLERGGVCLIEWSENIPELLDEPHYAVDIRVTGAGSRSITITEKRGETP</sequence>
<accession>A0A926DBL0</accession>
<dbReference type="PANTHER" id="PTHR33540:SF2">
    <property type="entry name" value="TRNA THREONYLCARBAMOYLADENOSINE BIOSYNTHESIS PROTEIN TSAE"/>
    <property type="match status" value="1"/>
</dbReference>
<comment type="similarity">
    <text evidence="2">Belongs to the TsaE family.</text>
</comment>
<dbReference type="GO" id="GO:0046872">
    <property type="term" value="F:metal ion binding"/>
    <property type="evidence" value="ECO:0007669"/>
    <property type="project" value="UniProtKB-KW"/>
</dbReference>
<name>A0A926DBL0_9FIRM</name>
<organism evidence="11 12">
    <name type="scientific">Feifania hominis</name>
    <dbReference type="NCBI Taxonomy" id="2763660"/>
    <lineage>
        <taxon>Bacteria</taxon>
        <taxon>Bacillati</taxon>
        <taxon>Bacillota</taxon>
        <taxon>Clostridia</taxon>
        <taxon>Eubacteriales</taxon>
        <taxon>Feifaniaceae</taxon>
        <taxon>Feifania</taxon>
    </lineage>
</organism>
<dbReference type="EMBL" id="JACRSP010000001">
    <property type="protein sequence ID" value="MBC8535231.1"/>
    <property type="molecule type" value="Genomic_DNA"/>
</dbReference>